<protein>
    <recommendedName>
        <fullName evidence="3">DUF3168 domain-containing protein</fullName>
    </recommendedName>
</protein>
<organism evidence="1 2">
    <name type="scientific">Agrobacterium tumefaciens</name>
    <dbReference type="NCBI Taxonomy" id="358"/>
    <lineage>
        <taxon>Bacteria</taxon>
        <taxon>Pseudomonadati</taxon>
        <taxon>Pseudomonadota</taxon>
        <taxon>Alphaproteobacteria</taxon>
        <taxon>Hyphomicrobiales</taxon>
        <taxon>Rhizobiaceae</taxon>
        <taxon>Rhizobium/Agrobacterium group</taxon>
        <taxon>Agrobacterium</taxon>
        <taxon>Agrobacterium tumefaciens complex</taxon>
    </lineage>
</organism>
<dbReference type="AlphaFoldDB" id="A0A176X1X6"/>
<sequence>MKKDAAHELQVAIYDALKANAEVAALVSGRIYDRVPTTDGKITATFPYISFGPVQDLPEDTDCIEASELVIQLDAWSRDPGFMEGRKIAKAIKKALDEQSLPLADNALVYFEFDGRRDLRAPDGLTTQIVSTFRAGVEHH</sequence>
<dbReference type="InterPro" id="IPR021508">
    <property type="entry name" value="Gp17-like"/>
</dbReference>
<reference evidence="1 2" key="1">
    <citation type="submission" date="2016-05" db="EMBL/GenBank/DDBJ databases">
        <authorList>
            <person name="Lavstsen T."/>
            <person name="Jespersen J.S."/>
        </authorList>
    </citation>
    <scope>NUCLEOTIDE SEQUENCE [LARGE SCALE GENOMIC DNA]</scope>
    <source>
        <strain evidence="1 2">KCJ1736</strain>
    </source>
</reference>
<evidence type="ECO:0000313" key="1">
    <source>
        <dbReference type="EMBL" id="OAE40665.1"/>
    </source>
</evidence>
<dbReference type="InterPro" id="IPR053745">
    <property type="entry name" value="Viral_Tail_Comp_sf"/>
</dbReference>
<proteinExistence type="predicted"/>
<evidence type="ECO:0000313" key="2">
    <source>
        <dbReference type="Proteomes" id="UP000077098"/>
    </source>
</evidence>
<dbReference type="Proteomes" id="UP000077098">
    <property type="component" value="Unassembled WGS sequence"/>
</dbReference>
<evidence type="ECO:0008006" key="3">
    <source>
        <dbReference type="Google" id="ProtNLM"/>
    </source>
</evidence>
<dbReference type="Gene3D" id="3.30.2000.30">
    <property type="match status" value="1"/>
</dbReference>
<gene>
    <name evidence="1" type="ORF">A7J57_10410</name>
</gene>
<comment type="caution">
    <text evidence="1">The sequence shown here is derived from an EMBL/GenBank/DDBJ whole genome shotgun (WGS) entry which is preliminary data.</text>
</comment>
<dbReference type="Pfam" id="PF11367">
    <property type="entry name" value="Tail_completion_gp17"/>
    <property type="match status" value="1"/>
</dbReference>
<dbReference type="RefSeq" id="WP_063950413.1">
    <property type="nucleotide sequence ID" value="NZ_LXPS01000036.1"/>
</dbReference>
<accession>A0A176X1X6</accession>
<name>A0A176X1X6_AGRTU</name>
<dbReference type="EMBL" id="LXPS01000036">
    <property type="protein sequence ID" value="OAE40665.1"/>
    <property type="molecule type" value="Genomic_DNA"/>
</dbReference>